<evidence type="ECO:0000313" key="4">
    <source>
        <dbReference type="Proteomes" id="UP000758168"/>
    </source>
</evidence>
<proteinExistence type="predicted"/>
<dbReference type="Gene3D" id="3.60.21.10">
    <property type="match status" value="1"/>
</dbReference>
<dbReference type="Pfam" id="PF18885">
    <property type="entry name" value="DUF5648"/>
    <property type="match status" value="1"/>
</dbReference>
<name>A0ABS4Z613_9ACTN</name>
<feature type="domain" description="Calcineurin-like phosphoesterase" evidence="1">
    <location>
        <begin position="202"/>
        <end position="419"/>
    </location>
</feature>
<dbReference type="Pfam" id="PF00149">
    <property type="entry name" value="Metallophos"/>
    <property type="match status" value="1"/>
</dbReference>
<dbReference type="InterPro" id="IPR004843">
    <property type="entry name" value="Calcineurin-like_PHP"/>
</dbReference>
<dbReference type="EMBL" id="JAGIOB010000001">
    <property type="protein sequence ID" value="MBP2416492.1"/>
    <property type="molecule type" value="Genomic_DNA"/>
</dbReference>
<keyword evidence="4" id="KW-1185">Reference proteome</keyword>
<evidence type="ECO:0000313" key="3">
    <source>
        <dbReference type="EMBL" id="MBP2416492.1"/>
    </source>
</evidence>
<evidence type="ECO:0000259" key="2">
    <source>
        <dbReference type="Pfam" id="PF18885"/>
    </source>
</evidence>
<dbReference type="SUPFAM" id="SSF56300">
    <property type="entry name" value="Metallo-dependent phosphatases"/>
    <property type="match status" value="1"/>
</dbReference>
<feature type="domain" description="DUF5648" evidence="2">
    <location>
        <begin position="62"/>
        <end position="191"/>
    </location>
</feature>
<dbReference type="RefSeq" id="WP_210054254.1">
    <property type="nucleotide sequence ID" value="NZ_BAAAMH010000015.1"/>
</dbReference>
<gene>
    <name evidence="3" type="ORF">JOF54_001414</name>
</gene>
<organism evidence="3 4">
    <name type="scientific">Microlunatus capsulatus</name>
    <dbReference type="NCBI Taxonomy" id="99117"/>
    <lineage>
        <taxon>Bacteria</taxon>
        <taxon>Bacillati</taxon>
        <taxon>Actinomycetota</taxon>
        <taxon>Actinomycetes</taxon>
        <taxon>Propionibacteriales</taxon>
        <taxon>Propionibacteriaceae</taxon>
        <taxon>Microlunatus</taxon>
    </lineage>
</organism>
<protein>
    <recommendedName>
        <fullName evidence="5">Calcineurin-like phosphoesterase</fullName>
    </recommendedName>
</protein>
<dbReference type="InterPro" id="IPR051918">
    <property type="entry name" value="STPP_CPPED1"/>
</dbReference>
<dbReference type="PANTHER" id="PTHR43143:SF5">
    <property type="entry name" value="SECRETED PROTEIN"/>
    <property type="match status" value="1"/>
</dbReference>
<reference evidence="3 4" key="1">
    <citation type="submission" date="2021-03" db="EMBL/GenBank/DDBJ databases">
        <title>Sequencing the genomes of 1000 actinobacteria strains.</title>
        <authorList>
            <person name="Klenk H.-P."/>
        </authorList>
    </citation>
    <scope>NUCLEOTIDE SEQUENCE [LARGE SCALE GENOMIC DNA]</scope>
    <source>
        <strain evidence="3 4">DSM 12936</strain>
    </source>
</reference>
<dbReference type="InterPro" id="IPR029052">
    <property type="entry name" value="Metallo-depent_PP-like"/>
</dbReference>
<accession>A0ABS4Z613</accession>
<evidence type="ECO:0008006" key="5">
    <source>
        <dbReference type="Google" id="ProtNLM"/>
    </source>
</evidence>
<sequence length="491" mass="52361">MHVSSLRPRSAVRPGAAALALALAVVGLPALTSSSSTPGALPAAAAAAPTCSALGATVRERVSPTTQASLLTTSAAAATKAEAAGYTSVRDTSVRAGARKAAGLVAVHRLYRSARGGNYFYSTKAAEIRRAVSALGYTDQGVAFWASPVARSCLVGVTSYHKGGTHRYVTSAADRAALAATGWREEGVRFYLRKAPVDPRFSIAVMPDTQQEVLKAGDGRLAQRSRWLVDQRDELDLRFVSHTGDVVNWDTSDHAQYRRAAAGLAPLVDAGVPTSLSIGNHDTAATCPGGSACDAARTRVLFRRTTTFNRYLGTGPLDQEGAYEAGKVDNTYHVFTAGGASWLVLNLELWPRTSVVSWAGEVVRTHPKHNVIVLTHSYLTGKGGINQTRGGYGDTTGQYLFDHLVGRYANVRMVFSGHVGTAKHRVDRGVNGNRVDSYLLAMHSDTTNPVRLVEVDTQAGTLRTKVYAPWTRKTYTGAGYASTVRGVSWVR</sequence>
<evidence type="ECO:0000259" key="1">
    <source>
        <dbReference type="Pfam" id="PF00149"/>
    </source>
</evidence>
<dbReference type="InterPro" id="IPR043708">
    <property type="entry name" value="DUF5648"/>
</dbReference>
<comment type="caution">
    <text evidence="3">The sequence shown here is derived from an EMBL/GenBank/DDBJ whole genome shotgun (WGS) entry which is preliminary data.</text>
</comment>
<dbReference type="Proteomes" id="UP000758168">
    <property type="component" value="Unassembled WGS sequence"/>
</dbReference>
<dbReference type="PANTHER" id="PTHR43143">
    <property type="entry name" value="METALLOPHOSPHOESTERASE, CALCINEURIN SUPERFAMILY"/>
    <property type="match status" value="1"/>
</dbReference>